<dbReference type="InterPro" id="IPR003595">
    <property type="entry name" value="Tyr_Pase_cat"/>
</dbReference>
<keyword evidence="5 8" id="KW-0472">Membrane</keyword>
<evidence type="ECO:0000256" key="9">
    <source>
        <dbReference type="SAM" id="SignalP"/>
    </source>
</evidence>
<dbReference type="InterPro" id="IPR050348">
    <property type="entry name" value="Protein-Tyr_Phosphatase"/>
</dbReference>
<feature type="domain" description="Fibronectin type-III" evidence="12">
    <location>
        <begin position="342"/>
        <end position="439"/>
    </location>
</feature>
<keyword evidence="13" id="KW-1185">Reference proteome</keyword>
<keyword evidence="3" id="KW-0378">Hydrolase</keyword>
<feature type="domain" description="Tyrosine specific protein phosphatases" evidence="11">
    <location>
        <begin position="1488"/>
        <end position="1563"/>
    </location>
</feature>
<feature type="region of interest" description="Disordered" evidence="7">
    <location>
        <begin position="1650"/>
        <end position="1669"/>
    </location>
</feature>
<dbReference type="InterPro" id="IPR003961">
    <property type="entry name" value="FN3_dom"/>
</dbReference>
<dbReference type="InterPro" id="IPR036116">
    <property type="entry name" value="FN3_sf"/>
</dbReference>
<evidence type="ECO:0000256" key="6">
    <source>
        <dbReference type="ARBA" id="ARBA00051722"/>
    </source>
</evidence>
<dbReference type="InterPro" id="IPR016130">
    <property type="entry name" value="Tyr_Pase_AS"/>
</dbReference>
<evidence type="ECO:0000259" key="11">
    <source>
        <dbReference type="PROSITE" id="PS50056"/>
    </source>
</evidence>
<evidence type="ECO:0008006" key="15">
    <source>
        <dbReference type="Google" id="ProtNLM"/>
    </source>
</evidence>
<keyword evidence="4" id="KW-0904">Protein phosphatase</keyword>
<dbReference type="PANTHER" id="PTHR19134:SF449">
    <property type="entry name" value="TYROSINE-PROTEIN PHOSPHATASE 1"/>
    <property type="match status" value="1"/>
</dbReference>
<dbReference type="Gene3D" id="3.90.190.10">
    <property type="entry name" value="Protein tyrosine phosphatase superfamily"/>
    <property type="match status" value="2"/>
</dbReference>
<reference evidence="14" key="2">
    <citation type="submission" date="2023-11" db="UniProtKB">
        <authorList>
            <consortium name="WormBaseParasite"/>
        </authorList>
    </citation>
    <scope>IDENTIFICATION</scope>
</reference>
<evidence type="ECO:0000256" key="2">
    <source>
        <dbReference type="ARBA" id="ARBA00022729"/>
    </source>
</evidence>
<protein>
    <recommendedName>
        <fullName evidence="15">Protein-tyrosine-phosphatase</fullName>
    </recommendedName>
</protein>
<dbReference type="Pfam" id="PF00102">
    <property type="entry name" value="Y_phosphatase"/>
    <property type="match status" value="4"/>
</dbReference>
<dbReference type="PRINTS" id="PR00700">
    <property type="entry name" value="PRTYPHPHTASE"/>
</dbReference>
<evidence type="ECO:0000313" key="13">
    <source>
        <dbReference type="Proteomes" id="UP000050792"/>
    </source>
</evidence>
<feature type="chain" id="PRO_5041660226" description="Protein-tyrosine-phosphatase" evidence="9">
    <location>
        <begin position="28"/>
        <end position="1711"/>
    </location>
</feature>
<proteinExistence type="predicted"/>
<sequence length="1711" mass="193873">MCLLGLMLISIFLLNLQLLCVYPVISSICVDQPLRFGENCSYVCHCLEDSCEATSNSVGCKFGSCSPGYFGFPACQNACPTGTFGLNCSQNCNCEPQNLCNHINGVCIGGNKCGKDFYGAACTKIRTKMIFPPRVYSDCESLHISWPAFNSSYYIGSSNIVKYTVLFRSGSTNLSVYQSVNATSAYENNYDIKFTHNDSLIPFAFSVRADFLVSVVTDEYIVEGVPSPESSPLEIKCPALPYVSVIPNNNSVNIRWNDPQNPSIQSVFIHATLIGIGDCFSLSPSDYLNYTKTVSVGAKDIQLQLDYWRRYIVTVYGLTSRGVSTSPSTTTIMTSFENPSGPPLNLRQLSQSNQSVNVTWDNPLCSQQGGPLEMYVINISTLSSVVMPTILANSKNTPPIQINNLIPQIVYTLQVAYKNPVGFGPSSQLFISLNRSVSNQPTSLSVQYCGMNSCRLTWLPPKEGYEWGRLIEYRVFYWEKVTPNLVSNITVQANVQDCLLSKLESGVVYYAKVQSVFTYGTASSEIITFNTLTQFNIQLVNRSYSEIMIQWNFNQTASMFTISIEMIETLLPFTPVFSKRIFNLLDGSSGIHLYKISNLPASSRYRIIVDAIGTNNTSVGSSFLNVWTSPAPFQNSRNFSFNPIVPVFNGSLLVNVKFPTFIGYEGGPLNGFYIVVEKSSNTNRKRRSVLNQTQLGLSNNANIVYYSNVSNPSEIIIIGSGQVFDVSNLSIGKIGFSNPLLEPNRTYTIYAIIQSEVDGSSEIVRSPPVVFLTGSNSSNINGSSIIPTSTSIKNNQTDSNNALAIVLGILLALVLLALIGFIIYYICRKKRQSGQYVFRNYSKDLNVSFEKKPCLLPDSYAWWSVPRELGEPRYLIIDPEYGPSSTLVGTWSLNELLKTFSREYSSIPLGVKFSQSIGNLKMNLSKNHSHTSLPYDHNRVKLKRLNDSSETDYINASFIDGYMRRRAYIAAQSPFDMLTIQDFWIMIFQCNIAQIVMLTNFIEDSTLKCCQYWPEMPTRSNTNQLDSKSISQYFGNIMVEIINRIDYPHFTVRYFIVTELSSNISQRVIHYQFYSWITPDYVHNISPCFKNIDNTVENDCKMNENSLKNSQDLFCHTSTYGTIFNRLNFIEFYYRVKTASCPEDGPLLVHCSTGLSRTGLYIAFDLLLQQVTHERVVNVAKFCSSLCKARSNIIHSMRQFTLLYDLLFEVILGGHCIVDLDVYSTYKMLCHKNTKINRSYLWEQWSVLHLYTPLFDTNKELQVALNSLNLYKNRYPKMIDLLPSERWRVRLHRTTTTTTTTTTNNNNNLQTSNYINALYLDGASLLDDIILTQTPLKNTIDEFWFMVEEEQVSCIIDMQPFSYGVEEAVRYWPLRPGENISYPMFDGSFNEDIQSDYSKTHGPWLDFAGGRIQICQLGSLTPVCINPVSPKRNSNHEIYKRRLLIRQREASHLKQYDYQQFTNEKSKPREVSVFHFTGGWNAKMDVPESRIAIVRLLEKVRLERGTGPLIIHCLNGATRSGLLAVCYILAENMTRDHYVDLFHVIKMIKIRRKSILASPDQLRFVYRFLIQWIKYTLSEPLANWTVRRSGLSIPFSLSEAILKQQWEWSQQLVGHLPSDSRIGIFSHSQLPILGANHSGSATLNNDQSYRISSRSNDSQSTHTNEDYDTTEVPALSTLYHYFNDEISANRNLGYHLQTKSLRNSFNNPYCY</sequence>
<dbReference type="SUPFAM" id="SSF52799">
    <property type="entry name" value="(Phosphotyrosine protein) phosphatases II"/>
    <property type="match status" value="2"/>
</dbReference>
<dbReference type="SMART" id="SM00194">
    <property type="entry name" value="PTPc"/>
    <property type="match status" value="2"/>
</dbReference>
<comment type="catalytic activity">
    <reaction evidence="6">
        <text>O-phospho-L-tyrosyl-[protein] + H2O = L-tyrosyl-[protein] + phosphate</text>
        <dbReference type="Rhea" id="RHEA:10684"/>
        <dbReference type="Rhea" id="RHEA-COMP:10136"/>
        <dbReference type="Rhea" id="RHEA-COMP:20101"/>
        <dbReference type="ChEBI" id="CHEBI:15377"/>
        <dbReference type="ChEBI" id="CHEBI:43474"/>
        <dbReference type="ChEBI" id="CHEBI:46858"/>
        <dbReference type="ChEBI" id="CHEBI:61978"/>
        <dbReference type="EC" id="3.1.3.48"/>
    </reaction>
</comment>
<evidence type="ECO:0000256" key="1">
    <source>
        <dbReference type="ARBA" id="ARBA00004167"/>
    </source>
</evidence>
<dbReference type="SMART" id="SM00060">
    <property type="entry name" value="FN3"/>
    <property type="match status" value="3"/>
</dbReference>
<evidence type="ECO:0000313" key="14">
    <source>
        <dbReference type="WBParaSite" id="SRDH1_28620.1"/>
    </source>
</evidence>
<dbReference type="InterPro" id="IPR000242">
    <property type="entry name" value="PTP_cat"/>
</dbReference>
<evidence type="ECO:0000256" key="4">
    <source>
        <dbReference type="ARBA" id="ARBA00022912"/>
    </source>
</evidence>
<dbReference type="GO" id="GO:0004725">
    <property type="term" value="F:protein tyrosine phosphatase activity"/>
    <property type="evidence" value="ECO:0007669"/>
    <property type="project" value="UniProtKB-EC"/>
</dbReference>
<dbReference type="Pfam" id="PF00041">
    <property type="entry name" value="fn3"/>
    <property type="match status" value="2"/>
</dbReference>
<name>A0AA85EYC3_9TREM</name>
<evidence type="ECO:0000259" key="10">
    <source>
        <dbReference type="PROSITE" id="PS50055"/>
    </source>
</evidence>
<dbReference type="CDD" id="cd00047">
    <property type="entry name" value="PTPc"/>
    <property type="match status" value="2"/>
</dbReference>
<evidence type="ECO:0000256" key="8">
    <source>
        <dbReference type="SAM" id="Phobius"/>
    </source>
</evidence>
<dbReference type="InterPro" id="IPR013783">
    <property type="entry name" value="Ig-like_fold"/>
</dbReference>
<comment type="subcellular location">
    <subcellularLocation>
        <location evidence="1">Membrane</location>
        <topology evidence="1">Single-pass membrane protein</topology>
    </subcellularLocation>
</comment>
<evidence type="ECO:0000259" key="12">
    <source>
        <dbReference type="PROSITE" id="PS50853"/>
    </source>
</evidence>
<dbReference type="PROSITE" id="PS50056">
    <property type="entry name" value="TYR_PHOSPHATASE_2"/>
    <property type="match status" value="2"/>
</dbReference>
<keyword evidence="8" id="KW-0812">Transmembrane</keyword>
<feature type="compositionally biased region" description="Polar residues" evidence="7">
    <location>
        <begin position="1650"/>
        <end position="1662"/>
    </location>
</feature>
<dbReference type="CDD" id="cd00063">
    <property type="entry name" value="FN3"/>
    <property type="match status" value="2"/>
</dbReference>
<keyword evidence="2 9" id="KW-0732">Signal</keyword>
<feature type="domain" description="Tyrosine specific protein phosphatases" evidence="11">
    <location>
        <begin position="1127"/>
        <end position="1201"/>
    </location>
</feature>
<dbReference type="PROSITE" id="PS00383">
    <property type="entry name" value="TYR_PHOSPHATASE_1"/>
    <property type="match status" value="2"/>
</dbReference>
<dbReference type="Gene3D" id="2.60.40.10">
    <property type="entry name" value="Immunoglobulins"/>
    <property type="match status" value="2"/>
</dbReference>
<evidence type="ECO:0000256" key="7">
    <source>
        <dbReference type="SAM" id="MobiDB-lite"/>
    </source>
</evidence>
<dbReference type="InterPro" id="IPR000387">
    <property type="entry name" value="Tyr_Pase_dom"/>
</dbReference>
<dbReference type="GO" id="GO:0016020">
    <property type="term" value="C:membrane"/>
    <property type="evidence" value="ECO:0007669"/>
    <property type="project" value="UniProtKB-SubCell"/>
</dbReference>
<reference evidence="13" key="1">
    <citation type="submission" date="2022-06" db="EMBL/GenBank/DDBJ databases">
        <authorList>
            <person name="Berger JAMES D."/>
            <person name="Berger JAMES D."/>
        </authorList>
    </citation>
    <scope>NUCLEOTIDE SEQUENCE [LARGE SCALE GENOMIC DNA]</scope>
</reference>
<organism evidence="13 14">
    <name type="scientific">Schistosoma rodhaini</name>
    <dbReference type="NCBI Taxonomy" id="6188"/>
    <lineage>
        <taxon>Eukaryota</taxon>
        <taxon>Metazoa</taxon>
        <taxon>Spiralia</taxon>
        <taxon>Lophotrochozoa</taxon>
        <taxon>Platyhelminthes</taxon>
        <taxon>Trematoda</taxon>
        <taxon>Digenea</taxon>
        <taxon>Strigeidida</taxon>
        <taxon>Schistosomatoidea</taxon>
        <taxon>Schistosomatidae</taxon>
        <taxon>Schistosoma</taxon>
    </lineage>
</organism>
<keyword evidence="8" id="KW-1133">Transmembrane helix</keyword>
<dbReference type="Proteomes" id="UP000050792">
    <property type="component" value="Unassembled WGS sequence"/>
</dbReference>
<feature type="domain" description="Fibronectin type-III" evidence="12">
    <location>
        <begin position="440"/>
        <end position="534"/>
    </location>
</feature>
<feature type="domain" description="Tyrosine-protein phosphatase" evidence="10">
    <location>
        <begin position="900"/>
        <end position="1210"/>
    </location>
</feature>
<dbReference type="InterPro" id="IPR029021">
    <property type="entry name" value="Prot-tyrosine_phosphatase-like"/>
</dbReference>
<evidence type="ECO:0000256" key="3">
    <source>
        <dbReference type="ARBA" id="ARBA00022801"/>
    </source>
</evidence>
<dbReference type="PANTHER" id="PTHR19134">
    <property type="entry name" value="RECEPTOR-TYPE TYROSINE-PROTEIN PHOSPHATASE"/>
    <property type="match status" value="1"/>
</dbReference>
<feature type="transmembrane region" description="Helical" evidence="8">
    <location>
        <begin position="802"/>
        <end position="826"/>
    </location>
</feature>
<dbReference type="PROSITE" id="PS50055">
    <property type="entry name" value="TYR_PHOSPHATASE_PTP"/>
    <property type="match status" value="2"/>
</dbReference>
<dbReference type="Gene3D" id="2.170.300.10">
    <property type="entry name" value="Tie2 ligand-binding domain superfamily"/>
    <property type="match status" value="1"/>
</dbReference>
<dbReference type="SMART" id="SM00404">
    <property type="entry name" value="PTPc_motif"/>
    <property type="match status" value="2"/>
</dbReference>
<evidence type="ECO:0000256" key="5">
    <source>
        <dbReference type="ARBA" id="ARBA00023136"/>
    </source>
</evidence>
<feature type="domain" description="Tyrosine-protein phosphatase" evidence="10">
    <location>
        <begin position="1241"/>
        <end position="1572"/>
    </location>
</feature>
<dbReference type="PROSITE" id="PS50853">
    <property type="entry name" value="FN3"/>
    <property type="match status" value="2"/>
</dbReference>
<feature type="signal peptide" evidence="9">
    <location>
        <begin position="1"/>
        <end position="27"/>
    </location>
</feature>
<dbReference type="WBParaSite" id="SRDH1_28620.1">
    <property type="protein sequence ID" value="SRDH1_28620.1"/>
    <property type="gene ID" value="SRDH1_28620"/>
</dbReference>
<accession>A0AA85EYC3</accession>
<dbReference type="SUPFAM" id="SSF49265">
    <property type="entry name" value="Fibronectin type III"/>
    <property type="match status" value="1"/>
</dbReference>